<organism evidence="1">
    <name type="scientific">Thermomicrobium roseum</name>
    <dbReference type="NCBI Taxonomy" id="500"/>
    <lineage>
        <taxon>Bacteria</taxon>
        <taxon>Pseudomonadati</taxon>
        <taxon>Thermomicrobiota</taxon>
        <taxon>Thermomicrobia</taxon>
        <taxon>Thermomicrobiales</taxon>
        <taxon>Thermomicrobiaceae</taxon>
        <taxon>Thermomicrobium</taxon>
    </lineage>
</organism>
<dbReference type="AlphaFoldDB" id="A0A7C5RTB2"/>
<accession>A0A7C5RTB2</accession>
<reference evidence="1" key="1">
    <citation type="journal article" date="2020" name="mSystems">
        <title>Genome- and Community-Level Interaction Insights into Carbon Utilization and Element Cycling Functions of Hydrothermarchaeota in Hydrothermal Sediment.</title>
        <authorList>
            <person name="Zhou Z."/>
            <person name="Liu Y."/>
            <person name="Xu W."/>
            <person name="Pan J."/>
            <person name="Luo Z.H."/>
            <person name="Li M."/>
        </authorList>
    </citation>
    <scope>NUCLEOTIDE SEQUENCE [LARGE SCALE GENOMIC DNA]</scope>
    <source>
        <strain evidence="1">SpSt-1065</strain>
    </source>
</reference>
<name>A0A7C5RTB2_THERO</name>
<protein>
    <submittedName>
        <fullName evidence="1">Uncharacterized protein</fullName>
    </submittedName>
</protein>
<proteinExistence type="predicted"/>
<dbReference type="EMBL" id="DRWX01000184">
    <property type="protein sequence ID" value="HHM96327.1"/>
    <property type="molecule type" value="Genomic_DNA"/>
</dbReference>
<sequence length="73" mass="8231">MDRAQQLRAQLDVEALPSPLRAKLAAIDRVLEQSAKLATLLDELPTFEQALGLAGPIRYLFRLRRGVYLPRCI</sequence>
<evidence type="ECO:0000313" key="1">
    <source>
        <dbReference type="EMBL" id="HHM96327.1"/>
    </source>
</evidence>
<gene>
    <name evidence="1" type="ORF">ENM21_03840</name>
</gene>
<comment type="caution">
    <text evidence="1">The sequence shown here is derived from an EMBL/GenBank/DDBJ whole genome shotgun (WGS) entry which is preliminary data.</text>
</comment>